<evidence type="ECO:0000256" key="10">
    <source>
        <dbReference type="ARBA" id="ARBA00022723"/>
    </source>
</evidence>
<dbReference type="GO" id="GO:0005524">
    <property type="term" value="F:ATP binding"/>
    <property type="evidence" value="ECO:0007669"/>
    <property type="project" value="UniProtKB-KW"/>
</dbReference>
<dbReference type="PROSITE" id="PS01069">
    <property type="entry name" value="DAGK_PROKAR"/>
    <property type="match status" value="1"/>
</dbReference>
<evidence type="ECO:0000256" key="16">
    <source>
        <dbReference type="ARBA" id="ARBA00023098"/>
    </source>
</evidence>
<keyword evidence="16 24" id="KW-0443">Lipid metabolism</keyword>
<feature type="binding site" evidence="22">
    <location>
        <position position="59"/>
    </location>
    <ligand>
        <name>ATP</name>
        <dbReference type="ChEBI" id="CHEBI:30616"/>
    </ligand>
</feature>
<keyword evidence="9 24" id="KW-0812">Transmembrane</keyword>
<evidence type="ECO:0000256" key="21">
    <source>
        <dbReference type="PIRSR" id="PIRSR600829-2"/>
    </source>
</evidence>
<evidence type="ECO:0000256" key="15">
    <source>
        <dbReference type="ARBA" id="ARBA00022989"/>
    </source>
</evidence>
<keyword evidence="14 23" id="KW-0460">Magnesium</keyword>
<protein>
    <recommendedName>
        <fullName evidence="4 24">Diacylglycerol kinase</fullName>
        <ecNumber evidence="3 24">2.7.1.107</ecNumber>
    </recommendedName>
</protein>
<sequence>MDGIKLAWQHESAFRQELSLALVMCPLAFFVSNSVEQLLLLIFPVFLLVIVELLNSAIEATVDRISTSLHPLSKQAKDIGSAAVFFVLVLLTLTWGIILLNNFVL</sequence>
<proteinExistence type="inferred from homology"/>
<keyword evidence="10 23" id="KW-0479">Metal-binding</keyword>
<dbReference type="InterPro" id="IPR033718">
    <property type="entry name" value="DAGK_prok"/>
</dbReference>
<keyword evidence="11 22" id="KW-0547">Nucleotide-binding</keyword>
<evidence type="ECO:0000256" key="9">
    <source>
        <dbReference type="ARBA" id="ARBA00022692"/>
    </source>
</evidence>
<keyword evidence="7 24" id="KW-0997">Cell inner membrane</keyword>
<feature type="transmembrane region" description="Helical" evidence="24">
    <location>
        <begin position="38"/>
        <end position="58"/>
    </location>
</feature>
<dbReference type="Proteomes" id="UP001333710">
    <property type="component" value="Chromosome"/>
</dbReference>
<keyword evidence="5" id="KW-1003">Cell membrane</keyword>
<evidence type="ECO:0000256" key="20">
    <source>
        <dbReference type="PIRSR" id="PIRSR600829-1"/>
    </source>
</evidence>
<feature type="binding site" evidence="21">
    <location>
        <begin position="13"/>
        <end position="17"/>
    </location>
    <ligand>
        <name>substrate</name>
    </ligand>
</feature>
<keyword evidence="17 24" id="KW-0472">Membrane</keyword>
<dbReference type="GO" id="GO:0005886">
    <property type="term" value="C:plasma membrane"/>
    <property type="evidence" value="ECO:0007669"/>
    <property type="project" value="UniProtKB-SubCell"/>
</dbReference>
<evidence type="ECO:0000256" key="2">
    <source>
        <dbReference type="ARBA" id="ARBA00005967"/>
    </source>
</evidence>
<evidence type="ECO:0000256" key="7">
    <source>
        <dbReference type="ARBA" id="ARBA00022519"/>
    </source>
</evidence>
<evidence type="ECO:0000256" key="12">
    <source>
        <dbReference type="ARBA" id="ARBA00022777"/>
    </source>
</evidence>
<evidence type="ECO:0000256" key="13">
    <source>
        <dbReference type="ARBA" id="ARBA00022840"/>
    </source>
</evidence>
<feature type="binding site" evidence="22">
    <location>
        <begin position="77"/>
        <end position="78"/>
    </location>
    <ligand>
        <name>ATP</name>
        <dbReference type="ChEBI" id="CHEBI:30616"/>
    </ligand>
</feature>
<evidence type="ECO:0000256" key="17">
    <source>
        <dbReference type="ARBA" id="ARBA00023136"/>
    </source>
</evidence>
<dbReference type="KEGG" id="pmaw:MACH26_02160"/>
<reference evidence="25" key="1">
    <citation type="submission" date="2023-01" db="EMBL/GenBank/DDBJ databases">
        <title>Complete genome sequence of Planctobacterium marinum strain Dej080120_11.</title>
        <authorList>
            <person name="Ueki S."/>
            <person name="Maruyama F."/>
        </authorList>
    </citation>
    <scope>NUCLEOTIDE SEQUENCE</scope>
    <source>
        <strain evidence="25">Dej080120_11</strain>
    </source>
</reference>
<feature type="transmembrane region" description="Helical" evidence="24">
    <location>
        <begin position="79"/>
        <end position="100"/>
    </location>
</feature>
<comment type="function">
    <text evidence="24">Catalyzes the ATP-dependent phosphorylation of sn-l,2-diacylglycerol (DAG) to phosphatidic acid. Involved in the recycling of diacylglycerol produced as a by-product during membrane-derived oligosaccharide (MDO) biosynthesis.</text>
</comment>
<keyword evidence="15 24" id="KW-1133">Transmembrane helix</keyword>
<dbReference type="Pfam" id="PF01219">
    <property type="entry name" value="DAGK_prokar"/>
    <property type="match status" value="1"/>
</dbReference>
<dbReference type="PANTHER" id="PTHR34299:SF1">
    <property type="entry name" value="DIACYLGLYCEROL KINASE"/>
    <property type="match status" value="1"/>
</dbReference>
<comment type="catalytic activity">
    <reaction evidence="24">
        <text>a 1,2-diacyl-sn-glycerol + ATP = a 1,2-diacyl-sn-glycero-3-phosphate + ADP + H(+)</text>
        <dbReference type="Rhea" id="RHEA:10272"/>
        <dbReference type="ChEBI" id="CHEBI:15378"/>
        <dbReference type="ChEBI" id="CHEBI:17815"/>
        <dbReference type="ChEBI" id="CHEBI:30616"/>
        <dbReference type="ChEBI" id="CHEBI:58608"/>
        <dbReference type="ChEBI" id="CHEBI:456216"/>
        <dbReference type="EC" id="2.7.1.107"/>
    </reaction>
</comment>
<keyword evidence="26" id="KW-1185">Reference proteome</keyword>
<dbReference type="InterPro" id="IPR036945">
    <property type="entry name" value="DAGK_sf"/>
</dbReference>
<evidence type="ECO:0000256" key="11">
    <source>
        <dbReference type="ARBA" id="ARBA00022741"/>
    </source>
</evidence>
<evidence type="ECO:0000256" key="14">
    <source>
        <dbReference type="ARBA" id="ARBA00022842"/>
    </source>
</evidence>
<feature type="binding site" evidence="22">
    <location>
        <position position="11"/>
    </location>
    <ligand>
        <name>ATP</name>
        <dbReference type="ChEBI" id="CHEBI:30616"/>
    </ligand>
</feature>
<keyword evidence="8 24" id="KW-0808">Transferase</keyword>
<keyword evidence="13 22" id="KW-0067">ATP-binding</keyword>
<dbReference type="EC" id="2.7.1.107" evidence="3 24"/>
<dbReference type="EMBL" id="AP027272">
    <property type="protein sequence ID" value="BDX04695.1"/>
    <property type="molecule type" value="Genomic_DNA"/>
</dbReference>
<evidence type="ECO:0000313" key="25">
    <source>
        <dbReference type="EMBL" id="BDX04695.1"/>
    </source>
</evidence>
<feature type="binding site" evidence="23">
    <location>
        <position position="59"/>
    </location>
    <ligand>
        <name>a divalent metal cation</name>
        <dbReference type="ChEBI" id="CHEBI:60240"/>
    </ligand>
</feature>
<keyword evidence="12 24" id="KW-0418">Kinase</keyword>
<evidence type="ECO:0000256" key="24">
    <source>
        <dbReference type="RuleBase" id="RU363065"/>
    </source>
</evidence>
<organism evidence="25 26">
    <name type="scientific">Planctobacterium marinum</name>
    <dbReference type="NCBI Taxonomy" id="1631968"/>
    <lineage>
        <taxon>Bacteria</taxon>
        <taxon>Pseudomonadati</taxon>
        <taxon>Pseudomonadota</taxon>
        <taxon>Gammaproteobacteria</taxon>
        <taxon>Alteromonadales</taxon>
        <taxon>Alteromonadaceae</taxon>
        <taxon>Planctobacterium</taxon>
    </lineage>
</organism>
<dbReference type="RefSeq" id="WP_338290511.1">
    <property type="nucleotide sequence ID" value="NZ_AP027272.1"/>
</dbReference>
<keyword evidence="18" id="KW-0594">Phospholipid biosynthesis</keyword>
<evidence type="ECO:0000256" key="6">
    <source>
        <dbReference type="ARBA" id="ARBA00022516"/>
    </source>
</evidence>
<feature type="active site" description="Proton acceptor" evidence="20">
    <location>
        <position position="52"/>
    </location>
</feature>
<feature type="binding site" evidence="21">
    <location>
        <position position="81"/>
    </location>
    <ligand>
        <name>substrate</name>
    </ligand>
</feature>
<evidence type="ECO:0000256" key="1">
    <source>
        <dbReference type="ARBA" id="ARBA00004429"/>
    </source>
</evidence>
<keyword evidence="6" id="KW-0444">Lipid biosynthesis</keyword>
<dbReference type="GO" id="GO:0006654">
    <property type="term" value="P:phosphatidic acid biosynthetic process"/>
    <property type="evidence" value="ECO:0007669"/>
    <property type="project" value="InterPro"/>
</dbReference>
<dbReference type="GO" id="GO:0046872">
    <property type="term" value="F:metal ion binding"/>
    <property type="evidence" value="ECO:0007669"/>
    <property type="project" value="UniProtKB-KW"/>
</dbReference>
<evidence type="ECO:0000256" key="3">
    <source>
        <dbReference type="ARBA" id="ARBA00012133"/>
    </source>
</evidence>
<dbReference type="PANTHER" id="PTHR34299">
    <property type="entry name" value="DIACYLGLYCEROL KINASE"/>
    <property type="match status" value="1"/>
</dbReference>
<feature type="binding site" evidence="23">
    <location>
        <position position="11"/>
    </location>
    <ligand>
        <name>a divalent metal cation</name>
        <dbReference type="ChEBI" id="CHEBI:60240"/>
    </ligand>
</feature>
<name>A0AA48I2G1_9ALTE</name>
<feature type="binding site" evidence="21">
    <location>
        <position position="52"/>
    </location>
    <ligand>
        <name>substrate</name>
    </ligand>
</feature>
<evidence type="ECO:0000256" key="22">
    <source>
        <dbReference type="PIRSR" id="PIRSR600829-3"/>
    </source>
</evidence>
<comment type="similarity">
    <text evidence="2 24">Belongs to the bacterial diacylglycerol kinase family.</text>
</comment>
<evidence type="ECO:0000256" key="4">
    <source>
        <dbReference type="ARBA" id="ARBA00017575"/>
    </source>
</evidence>
<evidence type="ECO:0000256" key="5">
    <source>
        <dbReference type="ARBA" id="ARBA00022475"/>
    </source>
</evidence>
<comment type="cofactor">
    <cofactor evidence="23">
        <name>Mg(2+)</name>
        <dbReference type="ChEBI" id="CHEBI:18420"/>
    </cofactor>
    <text evidence="23">Mn(2+), Zn(2+), Cd(2+) and Co(2+) support activity to lesser extents.</text>
</comment>
<dbReference type="Gene3D" id="1.10.287.3610">
    <property type="match status" value="1"/>
</dbReference>
<dbReference type="CDD" id="cd14264">
    <property type="entry name" value="DAGK_IM"/>
    <property type="match status" value="1"/>
</dbReference>
<evidence type="ECO:0000256" key="18">
    <source>
        <dbReference type="ARBA" id="ARBA00023209"/>
    </source>
</evidence>
<accession>A0AA48I2G1</accession>
<comment type="subcellular location">
    <subcellularLocation>
        <location evidence="1 24">Cell inner membrane</location>
        <topology evidence="1 24">Multi-pass membrane protein</topology>
    </subcellularLocation>
</comment>
<dbReference type="GO" id="GO:0004143">
    <property type="term" value="F:ATP-dependent diacylglycerol kinase activity"/>
    <property type="evidence" value="ECO:0007669"/>
    <property type="project" value="UniProtKB-EC"/>
</dbReference>
<feature type="transmembrane region" description="Helical" evidence="24">
    <location>
        <begin position="12"/>
        <end position="32"/>
    </location>
</feature>
<gene>
    <name evidence="25" type="primary">dgkA</name>
    <name evidence="25" type="ORF">MACH26_02160</name>
</gene>
<evidence type="ECO:0000256" key="23">
    <source>
        <dbReference type="PIRSR" id="PIRSR600829-4"/>
    </source>
</evidence>
<keyword evidence="19 24" id="KW-1208">Phospholipid metabolism</keyword>
<evidence type="ECO:0000256" key="19">
    <source>
        <dbReference type="ARBA" id="ARBA00023264"/>
    </source>
</evidence>
<dbReference type="AlphaFoldDB" id="A0AA48I2G1"/>
<dbReference type="InterPro" id="IPR000829">
    <property type="entry name" value="DAGK"/>
</dbReference>
<evidence type="ECO:0000256" key="8">
    <source>
        <dbReference type="ARBA" id="ARBA00022679"/>
    </source>
</evidence>
<evidence type="ECO:0000313" key="26">
    <source>
        <dbReference type="Proteomes" id="UP001333710"/>
    </source>
</evidence>